<dbReference type="InterPro" id="IPR050277">
    <property type="entry name" value="Sodium:Solute_Symporter"/>
</dbReference>
<evidence type="ECO:0000256" key="11">
    <source>
        <dbReference type="ARBA" id="ARBA00023201"/>
    </source>
</evidence>
<evidence type="ECO:0000313" key="16">
    <source>
        <dbReference type="Proteomes" id="UP000198967"/>
    </source>
</evidence>
<feature type="transmembrane region" description="Helical" evidence="14">
    <location>
        <begin position="303"/>
        <end position="331"/>
    </location>
</feature>
<dbReference type="GO" id="GO:0006814">
    <property type="term" value="P:sodium ion transport"/>
    <property type="evidence" value="ECO:0007669"/>
    <property type="project" value="UniProtKB-KW"/>
</dbReference>
<dbReference type="InterPro" id="IPR038377">
    <property type="entry name" value="Na/Glc_symporter_sf"/>
</dbReference>
<organism evidence="15 16">
    <name type="scientific">Pseudonocardia oroxyli</name>
    <dbReference type="NCBI Taxonomy" id="366584"/>
    <lineage>
        <taxon>Bacteria</taxon>
        <taxon>Bacillati</taxon>
        <taxon>Actinomycetota</taxon>
        <taxon>Actinomycetes</taxon>
        <taxon>Pseudonocardiales</taxon>
        <taxon>Pseudonocardiaceae</taxon>
        <taxon>Pseudonocardia</taxon>
    </lineage>
</organism>
<keyword evidence="16" id="KW-1185">Reference proteome</keyword>
<keyword evidence="7 14" id="KW-1133">Transmembrane helix</keyword>
<keyword evidence="6" id="KW-0769">Symport</keyword>
<evidence type="ECO:0000256" key="7">
    <source>
        <dbReference type="ARBA" id="ARBA00022989"/>
    </source>
</evidence>
<feature type="transmembrane region" description="Helical" evidence="14">
    <location>
        <begin position="453"/>
        <end position="473"/>
    </location>
</feature>
<evidence type="ECO:0000256" key="9">
    <source>
        <dbReference type="ARBA" id="ARBA00023065"/>
    </source>
</evidence>
<evidence type="ECO:0000256" key="13">
    <source>
        <dbReference type="RuleBase" id="RU362091"/>
    </source>
</evidence>
<dbReference type="PANTHER" id="PTHR48086">
    <property type="entry name" value="SODIUM/PROLINE SYMPORTER-RELATED"/>
    <property type="match status" value="1"/>
</dbReference>
<comment type="catalytic activity">
    <reaction evidence="12">
        <text>L-proline(in) + Na(+)(in) = L-proline(out) + Na(+)(out)</text>
        <dbReference type="Rhea" id="RHEA:28967"/>
        <dbReference type="ChEBI" id="CHEBI:29101"/>
        <dbReference type="ChEBI" id="CHEBI:60039"/>
    </reaction>
</comment>
<dbReference type="PANTHER" id="PTHR48086:SF3">
    <property type="entry name" value="SODIUM_PROLINE SYMPORTER"/>
    <property type="match status" value="1"/>
</dbReference>
<dbReference type="GO" id="GO:0015293">
    <property type="term" value="F:symporter activity"/>
    <property type="evidence" value="ECO:0007669"/>
    <property type="project" value="UniProtKB-KW"/>
</dbReference>
<gene>
    <name evidence="15" type="ORF">SAMN05216377_109228</name>
</gene>
<evidence type="ECO:0000256" key="3">
    <source>
        <dbReference type="ARBA" id="ARBA00022448"/>
    </source>
</evidence>
<evidence type="ECO:0000256" key="5">
    <source>
        <dbReference type="ARBA" id="ARBA00022692"/>
    </source>
</evidence>
<keyword evidence="4" id="KW-1003">Cell membrane</keyword>
<comment type="subcellular location">
    <subcellularLocation>
        <location evidence="1">Cell membrane</location>
        <topology evidence="1">Multi-pass membrane protein</topology>
    </subcellularLocation>
</comment>
<accession>A0A1G7S427</accession>
<keyword evidence="8" id="KW-0915">Sodium</keyword>
<keyword evidence="11" id="KW-0739">Sodium transport</keyword>
<evidence type="ECO:0000256" key="6">
    <source>
        <dbReference type="ARBA" id="ARBA00022847"/>
    </source>
</evidence>
<evidence type="ECO:0000256" key="10">
    <source>
        <dbReference type="ARBA" id="ARBA00023136"/>
    </source>
</evidence>
<sequence length="494" mass="51206">MIILGVAIGVVLVLAVGLAVARKVDGDSTNFLVAGRALGLPLVAAGLMGQAVDSNATLGNTDLSAGFGFWAGASLPLGLGLCLLLTGVFFAKRMNAMGLLSLPDFYRIKYSRGVELASSVLMIFSFCILLAGNLVAGGFLFERFLGTSYTAGVLIIVGVVLAYTITGGMFSDAYTAFIQVIITVIGSAALLVWVALTYGITVPEGMGPFDLGQLGDPAQGAVVNWATLIALGIGDIVAIDFMQRIFSAKSPEIARRACFVGAAGTALVGIPYALVALSSGAIFGDAQVDGPVLFVLLEQYAPAGLTIMVLSAIVAASCSTANGVILGTAAVAVRNIAGRDQQHDAETGKDPLLRQVRFTMPFVVGVAILFALRVPQTGILLTLAFDLMLAALVVPFVLAHWWPARITTAAAAAAITVGLVVRLGFFVLTPTIYGVDNTLLYIPNSVFGPGFDGWPTFIAPALSLLTFVAVALLRPRTTPPTPDPSPRTVAAEPT</sequence>
<dbReference type="PROSITE" id="PS50283">
    <property type="entry name" value="NA_SOLUT_SYMP_3"/>
    <property type="match status" value="1"/>
</dbReference>
<dbReference type="RefSeq" id="WP_093084926.1">
    <property type="nucleotide sequence ID" value="NZ_FNBE01000009.1"/>
</dbReference>
<dbReference type="InterPro" id="IPR001734">
    <property type="entry name" value="Na/solute_symporter"/>
</dbReference>
<protein>
    <submittedName>
        <fullName evidence="15">Solute:Na+ symporter, SSS family</fullName>
    </submittedName>
</protein>
<evidence type="ECO:0000313" key="15">
    <source>
        <dbReference type="EMBL" id="SDG17776.1"/>
    </source>
</evidence>
<feature type="transmembrane region" description="Helical" evidence="14">
    <location>
        <begin position="177"/>
        <end position="201"/>
    </location>
</feature>
<reference evidence="15 16" key="1">
    <citation type="submission" date="2016-10" db="EMBL/GenBank/DDBJ databases">
        <authorList>
            <person name="de Groot N.N."/>
        </authorList>
    </citation>
    <scope>NUCLEOTIDE SEQUENCE [LARGE SCALE GENOMIC DNA]</scope>
    <source>
        <strain evidence="15 16">CGMCC 4.3143</strain>
    </source>
</reference>
<name>A0A1G7S427_PSEOR</name>
<dbReference type="AlphaFoldDB" id="A0A1G7S427"/>
<feature type="transmembrane region" description="Helical" evidence="14">
    <location>
        <begin position="67"/>
        <end position="91"/>
    </location>
</feature>
<evidence type="ECO:0000256" key="12">
    <source>
        <dbReference type="ARBA" id="ARBA00033708"/>
    </source>
</evidence>
<feature type="transmembrane region" description="Helical" evidence="14">
    <location>
        <begin position="259"/>
        <end position="283"/>
    </location>
</feature>
<evidence type="ECO:0000256" key="8">
    <source>
        <dbReference type="ARBA" id="ARBA00023053"/>
    </source>
</evidence>
<proteinExistence type="inferred from homology"/>
<keyword evidence="9" id="KW-0406">Ion transport</keyword>
<feature type="transmembrane region" description="Helical" evidence="14">
    <location>
        <begin position="221"/>
        <end position="239"/>
    </location>
</feature>
<evidence type="ECO:0000256" key="4">
    <source>
        <dbReference type="ARBA" id="ARBA00022475"/>
    </source>
</evidence>
<dbReference type="GO" id="GO:0046942">
    <property type="term" value="P:carboxylic acid transport"/>
    <property type="evidence" value="ECO:0007669"/>
    <property type="project" value="UniProtKB-ARBA"/>
</dbReference>
<dbReference type="Gene3D" id="1.20.1730.10">
    <property type="entry name" value="Sodium/glucose cotransporter"/>
    <property type="match status" value="1"/>
</dbReference>
<keyword evidence="3" id="KW-0813">Transport</keyword>
<dbReference type="Proteomes" id="UP000198967">
    <property type="component" value="Unassembled WGS sequence"/>
</dbReference>
<feature type="transmembrane region" description="Helical" evidence="14">
    <location>
        <begin position="116"/>
        <end position="141"/>
    </location>
</feature>
<keyword evidence="10 14" id="KW-0472">Membrane</keyword>
<dbReference type="EMBL" id="FNBE01000009">
    <property type="protein sequence ID" value="SDG17776.1"/>
    <property type="molecule type" value="Genomic_DNA"/>
</dbReference>
<dbReference type="GO" id="GO:0005886">
    <property type="term" value="C:plasma membrane"/>
    <property type="evidence" value="ECO:0007669"/>
    <property type="project" value="UniProtKB-SubCell"/>
</dbReference>
<feature type="transmembrane region" description="Helical" evidence="14">
    <location>
        <begin position="147"/>
        <end position="165"/>
    </location>
</feature>
<dbReference type="OrthoDB" id="9789704at2"/>
<dbReference type="STRING" id="366584.SAMN05216377_109228"/>
<keyword evidence="5 14" id="KW-0812">Transmembrane</keyword>
<evidence type="ECO:0000256" key="14">
    <source>
        <dbReference type="SAM" id="Phobius"/>
    </source>
</evidence>
<dbReference type="InterPro" id="IPR018212">
    <property type="entry name" value="Na/solute_symporter_CS"/>
</dbReference>
<feature type="transmembrane region" description="Helical" evidence="14">
    <location>
        <begin position="410"/>
        <end position="433"/>
    </location>
</feature>
<dbReference type="PROSITE" id="PS00456">
    <property type="entry name" value="NA_SOLUT_SYMP_1"/>
    <property type="match status" value="1"/>
</dbReference>
<feature type="transmembrane region" description="Helical" evidence="14">
    <location>
        <begin position="378"/>
        <end position="398"/>
    </location>
</feature>
<evidence type="ECO:0000256" key="1">
    <source>
        <dbReference type="ARBA" id="ARBA00004651"/>
    </source>
</evidence>
<comment type="similarity">
    <text evidence="2 13">Belongs to the sodium:solute symporter (SSF) (TC 2.A.21) family.</text>
</comment>
<dbReference type="Pfam" id="PF00474">
    <property type="entry name" value="SSF"/>
    <property type="match status" value="1"/>
</dbReference>
<evidence type="ECO:0000256" key="2">
    <source>
        <dbReference type="ARBA" id="ARBA00006434"/>
    </source>
</evidence>
<feature type="transmembrane region" description="Helical" evidence="14">
    <location>
        <begin position="352"/>
        <end position="372"/>
    </location>
</feature>